<dbReference type="OMA" id="MIENTMQ"/>
<sequence length="190" mass="18742">MKCAERDTINATPCTWHTYADGGGARNGIGTLTVGIEGIGGSVTLGMEGMAGIGGTVTLGTVTAGIGAMVTLGTTMAGIGGMVTLGTEGTAGIGGSVTCGTVTVGSVGIAGTVTTGTVGIADIGGRVGMVLRLAIMGDAMIENTMQGHGRKRKRQRGAILALARPVVDDISMVNEETCVVMVAVESGQVL</sequence>
<dbReference type="EnsemblPlants" id="TraesCS5A02G419500.1">
    <property type="protein sequence ID" value="TraesCS5A02G419500.1"/>
    <property type="gene ID" value="TraesCS5A02G419500"/>
</dbReference>
<dbReference type="Gramene" id="TraesMAC5A03G02737490.1">
    <property type="protein sequence ID" value="TraesMAC5A03G02737490.1"/>
    <property type="gene ID" value="TraesMAC5A03G02737490"/>
</dbReference>
<dbReference type="Gramene" id="TraesLDM5A03G02742070.1">
    <property type="protein sequence ID" value="TraesLDM5A03G02742070.1"/>
    <property type="gene ID" value="TraesLDM5A03G02742070"/>
</dbReference>
<dbReference type="Gramene" id="TraesROB_scaffold_112077_01G000200.1">
    <property type="protein sequence ID" value="TraesROB_scaffold_112077_01G000200.1"/>
    <property type="gene ID" value="TraesROB_scaffold_112077_01G000200"/>
</dbReference>
<dbReference type="Gramene" id="TraesSYM5A03G02768690.1">
    <property type="protein sequence ID" value="TraesSYM5A03G02768690.1"/>
    <property type="gene ID" value="TraesSYM5A03G02768690"/>
</dbReference>
<name>A0A3B6KN07_WHEAT</name>
<reference evidence="1" key="1">
    <citation type="submission" date="2018-08" db="EMBL/GenBank/DDBJ databases">
        <authorList>
            <person name="Rossello M."/>
        </authorList>
    </citation>
    <scope>NUCLEOTIDE SEQUENCE [LARGE SCALE GENOMIC DNA]</scope>
    <source>
        <strain evidence="1">cv. Chinese Spring</strain>
    </source>
</reference>
<dbReference type="Gramene" id="TraesCAD_scaffold_118124_01G000200.1">
    <property type="protein sequence ID" value="TraesCAD_scaffold_118124_01G000200.1"/>
    <property type="gene ID" value="TraesCAD_scaffold_118124_01G000200"/>
</dbReference>
<keyword evidence="2" id="KW-1185">Reference proteome</keyword>
<dbReference type="Gramene" id="TraesARI5A03G02781250.1">
    <property type="protein sequence ID" value="TraesARI5A03G02781250.1"/>
    <property type="gene ID" value="TraesARI5A03G02781250"/>
</dbReference>
<accession>A0A3B6KN07</accession>
<evidence type="ECO:0000313" key="1">
    <source>
        <dbReference type="EnsemblPlants" id="TraesCS5A02G419500.1"/>
    </source>
</evidence>
<dbReference type="Gramene" id="TraesJAG5A03G02740620.1">
    <property type="protein sequence ID" value="TraesJAG5A03G02740620.1"/>
    <property type="gene ID" value="TraesJAG5A03G02740620"/>
</dbReference>
<evidence type="ECO:0000313" key="2">
    <source>
        <dbReference type="Proteomes" id="UP000019116"/>
    </source>
</evidence>
<dbReference type="AlphaFoldDB" id="A0A3B6KN07"/>
<protein>
    <submittedName>
        <fullName evidence="1">Uncharacterized protein</fullName>
    </submittedName>
</protein>
<dbReference type="Proteomes" id="UP000019116">
    <property type="component" value="Chromosome 5A"/>
</dbReference>
<dbReference type="Gramene" id="TraesRN5A0101009500.1">
    <property type="protein sequence ID" value="TraesRN5A0101009500.1"/>
    <property type="gene ID" value="TraesRN5A0101009500"/>
</dbReference>
<dbReference type="Gramene" id="TraesJUL5A03G02758170.1">
    <property type="protein sequence ID" value="TraesJUL5A03G02758170.1"/>
    <property type="gene ID" value="TraesJUL5A03G02758170"/>
</dbReference>
<dbReference type="Gramene" id="TraesCLE_scaffold_135114_01G000200.1">
    <property type="protein sequence ID" value="TraesCLE_scaffold_135114_01G000200.1"/>
    <property type="gene ID" value="TraesCLE_scaffold_135114_01G000200"/>
</dbReference>
<proteinExistence type="predicted"/>
<dbReference type="Gramene" id="TraesCS5A02G419500.1">
    <property type="protein sequence ID" value="TraesCS5A02G419500.1"/>
    <property type="gene ID" value="TraesCS5A02G419500"/>
</dbReference>
<dbReference type="Gramene" id="TraesWEE_scaffold_123123_01G000200.1">
    <property type="protein sequence ID" value="TraesWEE_scaffold_123123_01G000200.1"/>
    <property type="gene ID" value="TraesWEE_scaffold_123123_01G000200"/>
</dbReference>
<dbReference type="Gramene" id="TraesSTA5A03G02730270.1">
    <property type="protein sequence ID" value="TraesSTA5A03G02730270.1"/>
    <property type="gene ID" value="TraesSTA5A03G02730270"/>
</dbReference>
<organism evidence="1">
    <name type="scientific">Triticum aestivum</name>
    <name type="common">Wheat</name>
    <dbReference type="NCBI Taxonomy" id="4565"/>
    <lineage>
        <taxon>Eukaryota</taxon>
        <taxon>Viridiplantae</taxon>
        <taxon>Streptophyta</taxon>
        <taxon>Embryophyta</taxon>
        <taxon>Tracheophyta</taxon>
        <taxon>Spermatophyta</taxon>
        <taxon>Magnoliopsida</taxon>
        <taxon>Liliopsida</taxon>
        <taxon>Poales</taxon>
        <taxon>Poaceae</taxon>
        <taxon>BOP clade</taxon>
        <taxon>Pooideae</taxon>
        <taxon>Triticodae</taxon>
        <taxon>Triticeae</taxon>
        <taxon>Triticinae</taxon>
        <taxon>Triticum</taxon>
    </lineage>
</organism>
<dbReference type="Gramene" id="TraesCS5A03G0995600.1">
    <property type="protein sequence ID" value="TraesCS5A03G0995600.1.CDS"/>
    <property type="gene ID" value="TraesCS5A03G0995600"/>
</dbReference>
<reference evidence="1" key="2">
    <citation type="submission" date="2018-10" db="UniProtKB">
        <authorList>
            <consortium name="EnsemblPlants"/>
        </authorList>
    </citation>
    <scope>IDENTIFICATION</scope>
</reference>
<dbReference type="Gramene" id="TraesNOR5A03G02762720.1">
    <property type="protein sequence ID" value="TraesNOR5A03G02762720.1"/>
    <property type="gene ID" value="TraesNOR5A03G02762720"/>
</dbReference>